<dbReference type="EMBL" id="FNNH01000039">
    <property type="protein sequence ID" value="SDW93020.1"/>
    <property type="molecule type" value="Genomic_DNA"/>
</dbReference>
<feature type="non-terminal residue" evidence="1">
    <location>
        <position position="1"/>
    </location>
</feature>
<reference evidence="1 2" key="1">
    <citation type="submission" date="2016-10" db="EMBL/GenBank/DDBJ databases">
        <authorList>
            <person name="de Groot N.N."/>
        </authorList>
    </citation>
    <scope>NUCLEOTIDE SEQUENCE [LARGE SCALE GENOMIC DNA]</scope>
    <source>
        <strain evidence="1 2">Nm110</strain>
    </source>
</reference>
<sequence length="125" mass="13933">ADGSSTAKAIDYTLKRWPSLIRYANSGSHPIGRVEMWRGGLRLGLSVFASFVWRCLMSFAITSFPHPARQTGRADFPHPAFFRPSGLRIQQVIASKRQPVEPQDIVQVLVRVLAIPRSPLAVLTH</sequence>
<name>A0A1H2XJL8_9PROT</name>
<gene>
    <name evidence="1" type="ORF">SAMN05421882_103932</name>
</gene>
<dbReference type="AlphaFoldDB" id="A0A1H2XJL8"/>
<proteinExistence type="predicted"/>
<protein>
    <submittedName>
        <fullName evidence="1">Uncharacterized protein</fullName>
    </submittedName>
</protein>
<organism evidence="1 2">
    <name type="scientific">Nitrosomonas communis</name>
    <dbReference type="NCBI Taxonomy" id="44574"/>
    <lineage>
        <taxon>Bacteria</taxon>
        <taxon>Pseudomonadati</taxon>
        <taxon>Pseudomonadota</taxon>
        <taxon>Betaproteobacteria</taxon>
        <taxon>Nitrosomonadales</taxon>
        <taxon>Nitrosomonadaceae</taxon>
        <taxon>Nitrosomonas</taxon>
    </lineage>
</organism>
<accession>A0A1H2XJL8</accession>
<evidence type="ECO:0000313" key="2">
    <source>
        <dbReference type="Proteomes" id="UP000183454"/>
    </source>
</evidence>
<evidence type="ECO:0000313" key="1">
    <source>
        <dbReference type="EMBL" id="SDW93020.1"/>
    </source>
</evidence>
<dbReference type="Proteomes" id="UP000183454">
    <property type="component" value="Unassembled WGS sequence"/>
</dbReference>